<keyword evidence="2" id="KW-1185">Reference proteome</keyword>
<evidence type="ECO:0000313" key="1">
    <source>
        <dbReference type="EMBL" id="KIA62086.1"/>
    </source>
</evidence>
<evidence type="ECO:0000313" key="2">
    <source>
        <dbReference type="Proteomes" id="UP000031364"/>
    </source>
</evidence>
<sequence>MGDTEVKCAVAPTAARITLPGPKPCGDSSIPVFTIGLSGRASAQYSCASFGYPGAERVVRPGERVTHGEFLCVAYADRDGTAGYQCANHDHNFWVSRNDYHMSGY</sequence>
<dbReference type="EMBL" id="JNFP01000036">
    <property type="protein sequence ID" value="KIA62086.1"/>
    <property type="molecule type" value="Genomic_DNA"/>
</dbReference>
<gene>
    <name evidence="1" type="ORF">FG87_27090</name>
</gene>
<name>A0ABR4Z9Z0_9NOCA</name>
<evidence type="ECO:0008006" key="3">
    <source>
        <dbReference type="Google" id="ProtNLM"/>
    </source>
</evidence>
<organism evidence="1 2">
    <name type="scientific">Nocardia vulneris</name>
    <dbReference type="NCBI Taxonomy" id="1141657"/>
    <lineage>
        <taxon>Bacteria</taxon>
        <taxon>Bacillati</taxon>
        <taxon>Actinomycetota</taxon>
        <taxon>Actinomycetes</taxon>
        <taxon>Mycobacteriales</taxon>
        <taxon>Nocardiaceae</taxon>
        <taxon>Nocardia</taxon>
    </lineage>
</organism>
<proteinExistence type="predicted"/>
<accession>A0ABR4Z9Z0</accession>
<comment type="caution">
    <text evidence="1">The sequence shown here is derived from an EMBL/GenBank/DDBJ whole genome shotgun (WGS) entry which is preliminary data.</text>
</comment>
<reference evidence="1 2" key="1">
    <citation type="journal article" date="2014" name="Int. J. Syst. Evol. Microbiol.">
        <title>Nocardia vulneris sp. nov., isolated from wounds of human patients in North America.</title>
        <authorList>
            <person name="Lasker B.A."/>
            <person name="Bell M."/>
            <person name="Klenk H.P."/>
            <person name="Sproer C."/>
            <person name="Schumann C."/>
            <person name="Schumann P."/>
            <person name="Brown J.M."/>
        </authorList>
    </citation>
    <scope>NUCLEOTIDE SEQUENCE [LARGE SCALE GENOMIC DNA]</scope>
    <source>
        <strain evidence="1 2">W9851</strain>
    </source>
</reference>
<protein>
    <recommendedName>
        <fullName evidence="3">Ig-like domain-containing protein</fullName>
    </recommendedName>
</protein>
<dbReference type="Proteomes" id="UP000031364">
    <property type="component" value="Unassembled WGS sequence"/>
</dbReference>